<accession>A0A3P3QS29</accession>
<dbReference type="InterPro" id="IPR010775">
    <property type="entry name" value="DUF1365"/>
</dbReference>
<dbReference type="Pfam" id="PF07103">
    <property type="entry name" value="DUF1365"/>
    <property type="match status" value="1"/>
</dbReference>
<reference evidence="1 2" key="1">
    <citation type="submission" date="2018-11" db="EMBL/GenBank/DDBJ databases">
        <title>Draft genome analysis of Rheinheimera mesophila isolated from an industrial waste site.</title>
        <authorList>
            <person name="Yu Q."/>
            <person name="Qi Y."/>
            <person name="Zhang H."/>
            <person name="Lu Y."/>
            <person name="Pu J."/>
        </authorList>
    </citation>
    <scope>NUCLEOTIDE SEQUENCE [LARGE SCALE GENOMIC DNA]</scope>
    <source>
        <strain evidence="1 2">IITR13</strain>
    </source>
</reference>
<evidence type="ECO:0000313" key="1">
    <source>
        <dbReference type="EMBL" id="RRJ24081.1"/>
    </source>
</evidence>
<gene>
    <name evidence="1" type="ORF">EIK76_02730</name>
</gene>
<name>A0A3P3QS29_9GAMM</name>
<dbReference type="Proteomes" id="UP000276260">
    <property type="component" value="Unassembled WGS sequence"/>
</dbReference>
<protein>
    <submittedName>
        <fullName evidence="1">DUF1365 domain-containing protein</fullName>
    </submittedName>
</protein>
<dbReference type="EMBL" id="RRCF01000001">
    <property type="protein sequence ID" value="RRJ24081.1"/>
    <property type="molecule type" value="Genomic_DNA"/>
</dbReference>
<organism evidence="1 2">
    <name type="scientific">Rheinheimera mesophila</name>
    <dbReference type="NCBI Taxonomy" id="1547515"/>
    <lineage>
        <taxon>Bacteria</taxon>
        <taxon>Pseudomonadati</taxon>
        <taxon>Pseudomonadota</taxon>
        <taxon>Gammaproteobacteria</taxon>
        <taxon>Chromatiales</taxon>
        <taxon>Chromatiaceae</taxon>
        <taxon>Rheinheimera</taxon>
    </lineage>
</organism>
<dbReference type="OrthoDB" id="9778801at2"/>
<evidence type="ECO:0000313" key="2">
    <source>
        <dbReference type="Proteomes" id="UP000276260"/>
    </source>
</evidence>
<dbReference type="PANTHER" id="PTHR33973">
    <property type="entry name" value="OS07G0153300 PROTEIN"/>
    <property type="match status" value="1"/>
</dbReference>
<dbReference type="AlphaFoldDB" id="A0A3P3QS29"/>
<proteinExistence type="predicted"/>
<keyword evidence="2" id="KW-1185">Reference proteome</keyword>
<dbReference type="PANTHER" id="PTHR33973:SF4">
    <property type="entry name" value="OS07G0153300 PROTEIN"/>
    <property type="match status" value="1"/>
</dbReference>
<sequence>MPTGHALLTGEVGHKRYLPKLHGFDYQVHYFWLDLDQLDTIPAKDWLWSTARFAACSYRRSDYLPGADSLAEAVRLKVASLGGAAPIERVCMLSPLANWGYYFSPLTLYYCFDGTHQLIALLAEVSNTPWNERHYYLVPVQSQEKSQYQHDKAFHVSPFNPMDMQYHWTVVANSEKLELAITNFKDGDKVFSAWFSLQPQALEKAVLRASLIRRPWQNVQVMTRIYWHALKLLLKAVPVYGHPKSKETPR</sequence>
<comment type="caution">
    <text evidence="1">The sequence shown here is derived from an EMBL/GenBank/DDBJ whole genome shotgun (WGS) entry which is preliminary data.</text>
</comment>